<sequence length="229" mass="26442">MPDEVICRLTEEEGSDELLACAELEQDPLFHKIPKDRMAYYVNMSLEWGRETAAAYKDKGKSIRELCQMEGLQYEVTNQSGTFHNVSFRAQIDFAKNPPAIIIYASSLRDMRPAYRTVMGNGCEEQEQELDRLIDIHLAHEFFHYTEYRAGQFTNETLEPIEIFKLGSWYTKRSSVVKCSEIAAHAFCKTMLDLPCLPNALDYAFLVQTGEMDAGELRWRAEKWKEMLA</sequence>
<accession>A0A3A3GBA8</accession>
<comment type="caution">
    <text evidence="1">The sequence shown here is derived from an EMBL/GenBank/DDBJ whole genome shotgun (WGS) entry which is preliminary data.</text>
</comment>
<dbReference type="OrthoDB" id="1842465at2"/>
<organism evidence="1 2">
    <name type="scientific">Paenibacillus thiaminolyticus</name>
    <name type="common">Bacillus thiaminolyticus</name>
    <dbReference type="NCBI Taxonomy" id="49283"/>
    <lineage>
        <taxon>Bacteria</taxon>
        <taxon>Bacillati</taxon>
        <taxon>Bacillota</taxon>
        <taxon>Bacilli</taxon>
        <taxon>Bacillales</taxon>
        <taxon>Paenibacillaceae</taxon>
        <taxon>Paenibacillus</taxon>
    </lineage>
</organism>
<dbReference type="Proteomes" id="UP000266177">
    <property type="component" value="Unassembled WGS sequence"/>
</dbReference>
<protein>
    <submittedName>
        <fullName evidence="1">Uncharacterized protein</fullName>
    </submittedName>
</protein>
<name>A0A3A3GBA8_PANTH</name>
<dbReference type="AlphaFoldDB" id="A0A3A3GBA8"/>
<evidence type="ECO:0000313" key="1">
    <source>
        <dbReference type="EMBL" id="RJG20769.1"/>
    </source>
</evidence>
<evidence type="ECO:0000313" key="2">
    <source>
        <dbReference type="Proteomes" id="UP000266177"/>
    </source>
</evidence>
<dbReference type="RefSeq" id="WP_119795881.1">
    <property type="nucleotide sequence ID" value="NZ_QYZD01000031.1"/>
</dbReference>
<gene>
    <name evidence="1" type="ORF">DQX05_23885</name>
</gene>
<reference evidence="1 2" key="1">
    <citation type="submission" date="2018-09" db="EMBL/GenBank/DDBJ databases">
        <title>Paenibacillus SK2017-BO5.</title>
        <authorList>
            <person name="Piskunova J.V."/>
            <person name="Dubiley S.A."/>
            <person name="Severinov K.V."/>
        </authorList>
    </citation>
    <scope>NUCLEOTIDE SEQUENCE [LARGE SCALE GENOMIC DNA]</scope>
    <source>
        <strain evidence="1 2">BO5</strain>
    </source>
</reference>
<dbReference type="EMBL" id="QYZD01000031">
    <property type="protein sequence ID" value="RJG20769.1"/>
    <property type="molecule type" value="Genomic_DNA"/>
</dbReference>
<proteinExistence type="predicted"/>